<gene>
    <name evidence="1" type="ORF">PSON_ATCC_30995.1.T0990064</name>
</gene>
<organism evidence="1 2">
    <name type="scientific">Paramecium sonneborni</name>
    <dbReference type="NCBI Taxonomy" id="65129"/>
    <lineage>
        <taxon>Eukaryota</taxon>
        <taxon>Sar</taxon>
        <taxon>Alveolata</taxon>
        <taxon>Ciliophora</taxon>
        <taxon>Intramacronucleata</taxon>
        <taxon>Oligohymenophorea</taxon>
        <taxon>Peniculida</taxon>
        <taxon>Parameciidae</taxon>
        <taxon>Paramecium</taxon>
    </lineage>
</organism>
<dbReference type="EMBL" id="CAJJDN010000099">
    <property type="protein sequence ID" value="CAD8111800.1"/>
    <property type="molecule type" value="Genomic_DNA"/>
</dbReference>
<proteinExistence type="predicted"/>
<reference evidence="1" key="1">
    <citation type="submission" date="2021-01" db="EMBL/GenBank/DDBJ databases">
        <authorList>
            <consortium name="Genoscope - CEA"/>
            <person name="William W."/>
        </authorList>
    </citation>
    <scope>NUCLEOTIDE SEQUENCE</scope>
</reference>
<dbReference type="AlphaFoldDB" id="A0A8S1QBR5"/>
<comment type="caution">
    <text evidence="1">The sequence shown here is derived from an EMBL/GenBank/DDBJ whole genome shotgun (WGS) entry which is preliminary data.</text>
</comment>
<evidence type="ECO:0000313" key="1">
    <source>
        <dbReference type="EMBL" id="CAD8111800.1"/>
    </source>
</evidence>
<protein>
    <submittedName>
        <fullName evidence="1">Uncharacterized protein</fullName>
    </submittedName>
</protein>
<evidence type="ECO:0000313" key="2">
    <source>
        <dbReference type="Proteomes" id="UP000692954"/>
    </source>
</evidence>
<sequence length="52" mass="5954">MKIISFQGSKHSTQISFSVLSDQSKCTQFKDTLFKCDKPAFRKANNASDYQF</sequence>
<dbReference type="Proteomes" id="UP000692954">
    <property type="component" value="Unassembled WGS sequence"/>
</dbReference>
<name>A0A8S1QBR5_9CILI</name>
<keyword evidence="2" id="KW-1185">Reference proteome</keyword>
<accession>A0A8S1QBR5</accession>